<dbReference type="STRING" id="1358809.S7WAM2"/>
<name>S7WAM2_SPRLO</name>
<evidence type="ECO:0000313" key="5">
    <source>
        <dbReference type="Proteomes" id="UP000014978"/>
    </source>
</evidence>
<dbReference type="InterPro" id="IPR048565">
    <property type="entry name" value="S1_RRP4"/>
</dbReference>
<dbReference type="InParanoid" id="S7WAM2"/>
<dbReference type="GO" id="GO:0004527">
    <property type="term" value="F:exonuclease activity"/>
    <property type="evidence" value="ECO:0007669"/>
    <property type="project" value="UniProtKB-KW"/>
</dbReference>
<proteinExistence type="predicted"/>
<dbReference type="Pfam" id="PF14382">
    <property type="entry name" value="ECR1_N"/>
    <property type="match status" value="1"/>
</dbReference>
<evidence type="ECO:0000256" key="2">
    <source>
        <dbReference type="ARBA" id="ARBA00022835"/>
    </source>
</evidence>
<keyword evidence="4" id="KW-0540">Nuclease</keyword>
<dbReference type="SUPFAM" id="SSF110324">
    <property type="entry name" value="Ribosomal L27 protein-like"/>
    <property type="match status" value="1"/>
</dbReference>
<dbReference type="SMART" id="SM00316">
    <property type="entry name" value="S1"/>
    <property type="match status" value="1"/>
</dbReference>
<comment type="caution">
    <text evidence="4">The sequence shown here is derived from an EMBL/GenBank/DDBJ whole genome shotgun (WGS) entry which is preliminary data.</text>
</comment>
<dbReference type="Gene3D" id="2.40.50.100">
    <property type="match status" value="1"/>
</dbReference>
<accession>S7WAM2</accession>
<dbReference type="GO" id="GO:0034475">
    <property type="term" value="P:U4 snRNA 3'-end processing"/>
    <property type="evidence" value="ECO:0007669"/>
    <property type="project" value="TreeGrafter"/>
</dbReference>
<dbReference type="AlphaFoldDB" id="S7WAM2"/>
<dbReference type="VEuPathDB" id="MicrosporidiaDB:SLOPH_356"/>
<dbReference type="PANTHER" id="PTHR21321">
    <property type="entry name" value="PNAS-3 RELATED"/>
    <property type="match status" value="1"/>
</dbReference>
<dbReference type="GO" id="GO:0071035">
    <property type="term" value="P:nuclear polyadenylation-dependent rRNA catabolic process"/>
    <property type="evidence" value="ECO:0007669"/>
    <property type="project" value="TreeGrafter"/>
</dbReference>
<keyword evidence="5" id="KW-1185">Reference proteome</keyword>
<sequence length="216" mass="24592">MERIVIPGEYLLSADGYISGYGTTVKENNIISTVYGTLCIINKLVTVNYEKYKGDVGDVVVGRVERIVANKWILDLNGKEGILNLSGINLPGGVQRRKLESDEMRMKEFFDEGDVVVGEVQSAKNNIVLHTRNSMYRKLRFGILKKISLPIKKFGKYFFTNERVNVIVGKNGFIFIEIKNNEGRKFISKINNYLDDCEKNKNLIEESEINKILNSE</sequence>
<dbReference type="GO" id="GO:0000176">
    <property type="term" value="C:nuclear exosome (RNase complex)"/>
    <property type="evidence" value="ECO:0007669"/>
    <property type="project" value="TreeGrafter"/>
</dbReference>
<dbReference type="InterPro" id="IPR003029">
    <property type="entry name" value="S1_domain"/>
</dbReference>
<dbReference type="OMA" id="RGHGMYM"/>
<dbReference type="InterPro" id="IPR012340">
    <property type="entry name" value="NA-bd_OB-fold"/>
</dbReference>
<dbReference type="GO" id="GO:0000177">
    <property type="term" value="C:cytoplasmic exosome (RNase complex)"/>
    <property type="evidence" value="ECO:0007669"/>
    <property type="project" value="TreeGrafter"/>
</dbReference>
<dbReference type="Pfam" id="PF21266">
    <property type="entry name" value="S1_RRP4"/>
    <property type="match status" value="1"/>
</dbReference>
<reference evidence="5" key="1">
    <citation type="journal article" date="2013" name="PLoS Genet.">
        <title>The genome of Spraguea lophii and the basis of host-microsporidian interactions.</title>
        <authorList>
            <person name="Campbell S.E."/>
            <person name="Williams T.A."/>
            <person name="Yousuf A."/>
            <person name="Soanes D.M."/>
            <person name="Paszkiewicz K.H."/>
            <person name="Williams B.A.P."/>
        </authorList>
    </citation>
    <scope>NUCLEOTIDE SEQUENCE [LARGE SCALE GENOMIC DNA]</scope>
    <source>
        <strain evidence="5">42_110</strain>
    </source>
</reference>
<dbReference type="GO" id="GO:0071051">
    <property type="term" value="P:poly(A)-dependent snoRNA 3'-end processing"/>
    <property type="evidence" value="ECO:0007669"/>
    <property type="project" value="TreeGrafter"/>
</dbReference>
<dbReference type="Proteomes" id="UP000014978">
    <property type="component" value="Unassembled WGS sequence"/>
</dbReference>
<dbReference type="OrthoDB" id="1650at2759"/>
<evidence type="ECO:0000313" key="4">
    <source>
        <dbReference type="EMBL" id="EPR79951.1"/>
    </source>
</evidence>
<dbReference type="FunCoup" id="S7WAM2">
    <property type="interactions" value="283"/>
</dbReference>
<feature type="domain" description="S1 motif" evidence="3">
    <location>
        <begin position="55"/>
        <end position="132"/>
    </location>
</feature>
<dbReference type="SUPFAM" id="SSF50249">
    <property type="entry name" value="Nucleic acid-binding proteins"/>
    <property type="match status" value="1"/>
</dbReference>
<evidence type="ECO:0000256" key="1">
    <source>
        <dbReference type="ARBA" id="ARBA00004123"/>
    </source>
</evidence>
<dbReference type="EMBL" id="ATCN01000065">
    <property type="protein sequence ID" value="EPR79951.1"/>
    <property type="molecule type" value="Genomic_DNA"/>
</dbReference>
<dbReference type="Gene3D" id="2.40.50.140">
    <property type="entry name" value="Nucleic acid-binding proteins"/>
    <property type="match status" value="1"/>
</dbReference>
<keyword evidence="4" id="KW-0378">Hydrolase</keyword>
<dbReference type="GO" id="GO:0000467">
    <property type="term" value="P:exonucleolytic trimming to generate mature 3'-end of 5.8S rRNA from tricistronic rRNA transcript (SSU-rRNA, 5.8S rRNA, LSU-rRNA)"/>
    <property type="evidence" value="ECO:0007669"/>
    <property type="project" value="TreeGrafter"/>
</dbReference>
<gene>
    <name evidence="4" type="ORF">SLOPH_356</name>
</gene>
<dbReference type="InterPro" id="IPR026699">
    <property type="entry name" value="Exosome_RNA_bind1/RRP40/RRP4"/>
</dbReference>
<keyword evidence="2" id="KW-0271">Exosome</keyword>
<dbReference type="GO" id="GO:0071038">
    <property type="term" value="P:TRAMP-dependent tRNA surveillance pathway"/>
    <property type="evidence" value="ECO:0007669"/>
    <property type="project" value="TreeGrafter"/>
</dbReference>
<organism evidence="4 5">
    <name type="scientific">Spraguea lophii (strain 42_110)</name>
    <name type="common">Microsporidian parasite</name>
    <dbReference type="NCBI Taxonomy" id="1358809"/>
    <lineage>
        <taxon>Eukaryota</taxon>
        <taxon>Fungi</taxon>
        <taxon>Fungi incertae sedis</taxon>
        <taxon>Microsporidia</taxon>
        <taxon>Spragueidae</taxon>
        <taxon>Spraguea</taxon>
    </lineage>
</organism>
<dbReference type="HOGENOM" id="CLU_034114_1_0_1"/>
<protein>
    <submittedName>
        <fullName evidence="4">Exosome complex exonuclease rrp4</fullName>
    </submittedName>
</protein>
<dbReference type="GO" id="GO:0071034">
    <property type="term" value="P:CUT catabolic process"/>
    <property type="evidence" value="ECO:0007669"/>
    <property type="project" value="TreeGrafter"/>
</dbReference>
<dbReference type="PANTHER" id="PTHR21321:SF4">
    <property type="entry name" value="EXOSOME COMPLEX COMPONENT RRP4"/>
    <property type="match status" value="1"/>
</dbReference>
<dbReference type="InterPro" id="IPR025721">
    <property type="entry name" value="Exosome_cplx_N_dom"/>
</dbReference>
<evidence type="ECO:0000259" key="3">
    <source>
        <dbReference type="SMART" id="SM00316"/>
    </source>
</evidence>
<comment type="subcellular location">
    <subcellularLocation>
        <location evidence="1">Nucleus</location>
    </subcellularLocation>
</comment>
<keyword evidence="4" id="KW-0269">Exonuclease</keyword>
<dbReference type="GO" id="GO:0003723">
    <property type="term" value="F:RNA binding"/>
    <property type="evidence" value="ECO:0007669"/>
    <property type="project" value="InterPro"/>
</dbReference>